<dbReference type="Proteomes" id="UP001060085">
    <property type="component" value="Linkage Group LG06"/>
</dbReference>
<proteinExistence type="predicted"/>
<name>A0ACC0AFP7_CATRO</name>
<organism evidence="1 2">
    <name type="scientific">Catharanthus roseus</name>
    <name type="common">Madagascar periwinkle</name>
    <name type="synonym">Vinca rosea</name>
    <dbReference type="NCBI Taxonomy" id="4058"/>
    <lineage>
        <taxon>Eukaryota</taxon>
        <taxon>Viridiplantae</taxon>
        <taxon>Streptophyta</taxon>
        <taxon>Embryophyta</taxon>
        <taxon>Tracheophyta</taxon>
        <taxon>Spermatophyta</taxon>
        <taxon>Magnoliopsida</taxon>
        <taxon>eudicotyledons</taxon>
        <taxon>Gunneridae</taxon>
        <taxon>Pentapetalae</taxon>
        <taxon>asterids</taxon>
        <taxon>lamiids</taxon>
        <taxon>Gentianales</taxon>
        <taxon>Apocynaceae</taxon>
        <taxon>Rauvolfioideae</taxon>
        <taxon>Vinceae</taxon>
        <taxon>Catharanthinae</taxon>
        <taxon>Catharanthus</taxon>
    </lineage>
</organism>
<sequence>MSTTSYLKHSLFLFGIHEDDLFNDILSDLSNHHHHHHHPPGKLNSLCDQVNDQQYVIATKFVITADSNQVIPLSLGLSLSPYSLNSATPPPHLPSLSVIEMSESETFINGPPIQLDLHQPTTVVATALGRRISHPRTASCYVKPQL</sequence>
<keyword evidence="2" id="KW-1185">Reference proteome</keyword>
<protein>
    <submittedName>
        <fullName evidence="1">Uncharacterized protein</fullName>
    </submittedName>
</protein>
<gene>
    <name evidence="1" type="ORF">M9H77_27061</name>
</gene>
<comment type="caution">
    <text evidence="1">The sequence shown here is derived from an EMBL/GenBank/DDBJ whole genome shotgun (WGS) entry which is preliminary data.</text>
</comment>
<evidence type="ECO:0000313" key="1">
    <source>
        <dbReference type="EMBL" id="KAI5658268.1"/>
    </source>
</evidence>
<evidence type="ECO:0000313" key="2">
    <source>
        <dbReference type="Proteomes" id="UP001060085"/>
    </source>
</evidence>
<dbReference type="EMBL" id="CM044706">
    <property type="protein sequence ID" value="KAI5658268.1"/>
    <property type="molecule type" value="Genomic_DNA"/>
</dbReference>
<accession>A0ACC0AFP7</accession>
<reference evidence="2" key="1">
    <citation type="journal article" date="2023" name="Nat. Plants">
        <title>Single-cell RNA sequencing provides a high-resolution roadmap for understanding the multicellular compartmentation of specialized metabolism.</title>
        <authorList>
            <person name="Sun S."/>
            <person name="Shen X."/>
            <person name="Li Y."/>
            <person name="Li Y."/>
            <person name="Wang S."/>
            <person name="Li R."/>
            <person name="Zhang H."/>
            <person name="Shen G."/>
            <person name="Guo B."/>
            <person name="Wei J."/>
            <person name="Xu J."/>
            <person name="St-Pierre B."/>
            <person name="Chen S."/>
            <person name="Sun C."/>
        </authorList>
    </citation>
    <scope>NUCLEOTIDE SEQUENCE [LARGE SCALE GENOMIC DNA]</scope>
</reference>